<dbReference type="GO" id="GO:0006355">
    <property type="term" value="P:regulation of DNA-templated transcription"/>
    <property type="evidence" value="ECO:0007669"/>
    <property type="project" value="UniProtKB-ARBA"/>
</dbReference>
<gene>
    <name evidence="4" type="ordered locus">CKR_3311</name>
</gene>
<feature type="DNA-binding region" description="H-T-H motif" evidence="2">
    <location>
        <begin position="35"/>
        <end position="54"/>
    </location>
</feature>
<dbReference type="PANTHER" id="PTHR30328:SF54">
    <property type="entry name" value="HTH-TYPE TRANSCRIPTIONAL REPRESSOR SCO4008"/>
    <property type="match status" value="1"/>
</dbReference>
<dbReference type="InterPro" id="IPR001647">
    <property type="entry name" value="HTH_TetR"/>
</dbReference>
<name>B9DXB9_CLOK1</name>
<keyword evidence="1 2" id="KW-0238">DNA-binding</keyword>
<evidence type="ECO:0000313" key="5">
    <source>
        <dbReference type="Proteomes" id="UP000007969"/>
    </source>
</evidence>
<evidence type="ECO:0000259" key="3">
    <source>
        <dbReference type="PROSITE" id="PS50977"/>
    </source>
</evidence>
<dbReference type="InterPro" id="IPR036271">
    <property type="entry name" value="Tet_transcr_reg_TetR-rel_C_sf"/>
</dbReference>
<dbReference type="PROSITE" id="PS50977">
    <property type="entry name" value="HTH_TETR_2"/>
    <property type="match status" value="1"/>
</dbReference>
<dbReference type="AlphaFoldDB" id="B9DXB9"/>
<proteinExistence type="predicted"/>
<dbReference type="PRINTS" id="PR00455">
    <property type="entry name" value="HTHTETR"/>
</dbReference>
<dbReference type="Pfam" id="PF00440">
    <property type="entry name" value="TetR_N"/>
    <property type="match status" value="1"/>
</dbReference>
<dbReference type="HOGENOM" id="CLU_069356_45_0_9"/>
<feature type="domain" description="HTH tetR-type" evidence="3">
    <location>
        <begin position="12"/>
        <end position="72"/>
    </location>
</feature>
<dbReference type="Gene3D" id="1.10.10.60">
    <property type="entry name" value="Homeodomain-like"/>
    <property type="match status" value="1"/>
</dbReference>
<dbReference type="InterPro" id="IPR009057">
    <property type="entry name" value="Homeodomain-like_sf"/>
</dbReference>
<evidence type="ECO:0000256" key="2">
    <source>
        <dbReference type="PROSITE-ProRule" id="PRU00335"/>
    </source>
</evidence>
<organism evidence="4 5">
    <name type="scientific">Clostridium kluyveri (strain NBRC 12016)</name>
    <dbReference type="NCBI Taxonomy" id="583346"/>
    <lineage>
        <taxon>Bacteria</taxon>
        <taxon>Bacillati</taxon>
        <taxon>Bacillota</taxon>
        <taxon>Clostridia</taxon>
        <taxon>Eubacteriales</taxon>
        <taxon>Clostridiaceae</taxon>
        <taxon>Clostridium</taxon>
    </lineage>
</organism>
<dbReference type="InterPro" id="IPR023772">
    <property type="entry name" value="DNA-bd_HTH_TetR-type_CS"/>
</dbReference>
<dbReference type="PANTHER" id="PTHR30328">
    <property type="entry name" value="TRANSCRIPTIONAL REPRESSOR"/>
    <property type="match status" value="1"/>
</dbReference>
<dbReference type="PROSITE" id="PS01081">
    <property type="entry name" value="HTH_TETR_1"/>
    <property type="match status" value="1"/>
</dbReference>
<evidence type="ECO:0000313" key="4">
    <source>
        <dbReference type="EMBL" id="BAH08362.1"/>
    </source>
</evidence>
<sequence length="207" mass="24126">MTFVKNFLNLPVKKQKTIIDAALRSFAANGYKKTSVSDIATAARISKAMVFHYFGTKKSLYLYLIELCGNIITKEVNEKFDYTITDFFERIKLSSNIEIAIMRKHNAIPAFLTSMYFENDEEVKEDIRSILAKGEGFRNKIAFDGMDCSKFKEGIDPKLVMKMLLWLTDGYMNQLSSKIEIDYEGFFKEFEECMDLLRNNFYKEEYV</sequence>
<dbReference type="SUPFAM" id="SSF48498">
    <property type="entry name" value="Tetracyclin repressor-like, C-terminal domain"/>
    <property type="match status" value="1"/>
</dbReference>
<accession>B9DXB9</accession>
<dbReference type="Gene3D" id="1.10.357.10">
    <property type="entry name" value="Tetracycline Repressor, domain 2"/>
    <property type="match status" value="1"/>
</dbReference>
<dbReference type="EMBL" id="AP009049">
    <property type="protein sequence ID" value="BAH08362.1"/>
    <property type="molecule type" value="Genomic_DNA"/>
</dbReference>
<dbReference type="InterPro" id="IPR050109">
    <property type="entry name" value="HTH-type_TetR-like_transc_reg"/>
</dbReference>
<dbReference type="SUPFAM" id="SSF46689">
    <property type="entry name" value="Homeodomain-like"/>
    <property type="match status" value="1"/>
</dbReference>
<dbReference type="KEGG" id="ckr:CKR_3311"/>
<dbReference type="GO" id="GO:0003677">
    <property type="term" value="F:DNA binding"/>
    <property type="evidence" value="ECO:0007669"/>
    <property type="project" value="UniProtKB-UniRule"/>
</dbReference>
<reference evidence="5" key="1">
    <citation type="submission" date="2005-09" db="EMBL/GenBank/DDBJ databases">
        <title>Complete genome sequence of Clostridium kluyveri and comparative genomics of Clostridia species.</title>
        <authorList>
            <person name="Inui M."/>
            <person name="Nonaka H."/>
            <person name="Shinoda Y."/>
            <person name="Ikenaga Y."/>
            <person name="Abe M."/>
            <person name="Naito K."/>
            <person name="Vertes A.A."/>
            <person name="Yukawa H."/>
        </authorList>
    </citation>
    <scope>NUCLEOTIDE SEQUENCE [LARGE SCALE GENOMIC DNA]</scope>
    <source>
        <strain evidence="5">NBRC 12016</strain>
    </source>
</reference>
<evidence type="ECO:0000256" key="1">
    <source>
        <dbReference type="ARBA" id="ARBA00023125"/>
    </source>
</evidence>
<dbReference type="Proteomes" id="UP000007969">
    <property type="component" value="Chromosome"/>
</dbReference>
<protein>
    <recommendedName>
        <fullName evidence="3">HTH tetR-type domain-containing protein</fullName>
    </recommendedName>
</protein>